<name>A0A0E1EIQ0_STRAG</name>
<dbReference type="Proteomes" id="UP000093122">
    <property type="component" value="Unassembled WGS sequence"/>
</dbReference>
<organism evidence="1 4">
    <name type="scientific">Streptococcus agalactiae</name>
    <dbReference type="NCBI Taxonomy" id="1311"/>
    <lineage>
        <taxon>Bacteria</taxon>
        <taxon>Bacillati</taxon>
        <taxon>Bacillota</taxon>
        <taxon>Bacilli</taxon>
        <taxon>Lactobacillales</taxon>
        <taxon>Streptococcaceae</taxon>
        <taxon>Streptococcus</taxon>
    </lineage>
</organism>
<accession>A0A0E1EIQ0</accession>
<dbReference type="EMBL" id="MAWT01000011">
    <property type="protein sequence ID" value="OCM72026.1"/>
    <property type="molecule type" value="Genomic_DNA"/>
</dbReference>
<comment type="caution">
    <text evidence="1">The sequence shown here is derived from an EMBL/GenBank/DDBJ whole genome shotgun (WGS) entry which is preliminary data.</text>
</comment>
<protein>
    <submittedName>
        <fullName evidence="2">DUF1803 domain-containing protein</fullName>
    </submittedName>
    <submittedName>
        <fullName evidence="3">Domain of uncharacterized function (DUF1803)</fullName>
    </submittedName>
</protein>
<dbReference type="Pfam" id="PF08820">
    <property type="entry name" value="DUF1803"/>
    <property type="match status" value="1"/>
</dbReference>
<evidence type="ECO:0000313" key="4">
    <source>
        <dbReference type="Proteomes" id="UP000093122"/>
    </source>
</evidence>
<dbReference type="RefSeq" id="WP_000604060.1">
    <property type="nucleotide sequence ID" value="NZ_BCNI01000007.1"/>
</dbReference>
<evidence type="ECO:0000313" key="5">
    <source>
        <dbReference type="Proteomes" id="UP000255140"/>
    </source>
</evidence>
<dbReference type="Proteomes" id="UP000256718">
    <property type="component" value="Unassembled WGS sequence"/>
</dbReference>
<evidence type="ECO:0000313" key="6">
    <source>
        <dbReference type="Proteomes" id="UP000256718"/>
    </source>
</evidence>
<proteinExistence type="predicted"/>
<dbReference type="KEGG" id="sage:EN72_07750"/>
<gene>
    <name evidence="1" type="ORF">AX245_08055</name>
    <name evidence="2" type="ORF">C4618_05595</name>
    <name evidence="3" type="ORF">NCTC9828_01119</name>
</gene>
<dbReference type="EMBL" id="QHGZ01000142">
    <property type="protein sequence ID" value="RDY82160.1"/>
    <property type="molecule type" value="Genomic_DNA"/>
</dbReference>
<dbReference type="EMBL" id="UHEW01000005">
    <property type="protein sequence ID" value="SUN28857.1"/>
    <property type="molecule type" value="Genomic_DNA"/>
</dbReference>
<evidence type="ECO:0000313" key="1">
    <source>
        <dbReference type="EMBL" id="OCM72026.1"/>
    </source>
</evidence>
<reference evidence="3 5" key="3">
    <citation type="submission" date="2018-06" db="EMBL/GenBank/DDBJ databases">
        <authorList>
            <consortium name="Pathogen Informatics"/>
            <person name="Doyle S."/>
        </authorList>
    </citation>
    <scope>NUCLEOTIDE SEQUENCE [LARGE SCALE GENOMIC DNA]</scope>
    <source>
        <strain evidence="3 5">NCTC9828</strain>
    </source>
</reference>
<dbReference type="OMA" id="QAGYICR"/>
<sequence length="217" mass="25886">MILTFNPGKLERQEFFKELINYLWIHDDVTLRQIKSHFTDYSKIDRLLEEYINHGYILRQNKRYSLNLPFLSSLDGLALDDLVFIDSDSQIYQLLQKRKFVTNLDNQTNHLVFVEETDFERNTLTLSNYFYKLTNGYPLSREQKKLYQLLGDVNSEYALKYMSSFILKFLRKDSVKQKRTDIFIQALELLGYISLNQDTTYRLNAKLDVEALKIYLT</sequence>
<reference evidence="2 6" key="2">
    <citation type="journal article" date="2018" name="Emerg. Microbes Infect.">
        <title>Phenotypic and molecular analysis of nontypeable Group B streptococci: identification of cps2a and hybrid cps2a/cps5 Group B streptococcal capsule gene clusters.</title>
        <authorList>
            <person name="Alhhazmi A."/>
            <person name="Tyrrell G.J."/>
        </authorList>
    </citation>
    <scope>NUCLEOTIDE SEQUENCE [LARGE SCALE GENOMIC DNA]</scope>
    <source>
        <strain evidence="2 6">PLGBS17</strain>
    </source>
</reference>
<dbReference type="AlphaFoldDB" id="A0A0E1EIQ0"/>
<reference evidence="1 4" key="1">
    <citation type="journal article" date="2016" name="Sci. Rep.">
        <title>Serotype IV Streptococcus agalactiae ST-452 has arisen from large genomic recombination events between CC23 and the hypervirulent CC17 lineages.</title>
        <authorList>
            <person name="Campisi E."/>
            <person name="Rinaudo C.D."/>
            <person name="Donati C."/>
            <person name="Barucco M."/>
            <person name="Torricelli G."/>
            <person name="Edwards M.S."/>
            <person name="Baker C.J."/>
            <person name="Margarit I."/>
            <person name="Rosini R."/>
        </authorList>
    </citation>
    <scope>NUCLEOTIDE SEQUENCE [LARGE SCALE GENOMIC DNA]</scope>
    <source>
        <strain evidence="1 4">CZ-PW-140</strain>
    </source>
</reference>
<evidence type="ECO:0000313" key="2">
    <source>
        <dbReference type="EMBL" id="RDY82160.1"/>
    </source>
</evidence>
<evidence type="ECO:0000313" key="3">
    <source>
        <dbReference type="EMBL" id="SUN28857.1"/>
    </source>
</evidence>
<dbReference type="Proteomes" id="UP000255140">
    <property type="component" value="Unassembled WGS sequence"/>
</dbReference>
<dbReference type="InterPro" id="IPR014924">
    <property type="entry name" value="DUF1803"/>
</dbReference>